<gene>
    <name evidence="9" type="primary">PLEST011327</name>
    <name evidence="9" type="ORF">PLESTB_001293600</name>
</gene>
<comment type="similarity">
    <text evidence="2">Belongs to the TBCE family.</text>
</comment>
<feature type="compositionally biased region" description="Gly residues" evidence="7">
    <location>
        <begin position="406"/>
        <end position="415"/>
    </location>
</feature>
<dbReference type="PANTHER" id="PTHR18849">
    <property type="entry name" value="LEUCINE RICH REPEAT PROTEIN"/>
    <property type="match status" value="1"/>
</dbReference>
<reference evidence="9 10" key="1">
    <citation type="journal article" date="2023" name="Commun. Biol.">
        <title>Reorganization of the ancestral sex-determining regions during the evolution of trioecy in Pleodorina starrii.</title>
        <authorList>
            <person name="Takahashi K."/>
            <person name="Suzuki S."/>
            <person name="Kawai-Toyooka H."/>
            <person name="Yamamoto K."/>
            <person name="Hamaji T."/>
            <person name="Ootsuki R."/>
            <person name="Yamaguchi H."/>
            <person name="Kawachi M."/>
            <person name="Higashiyama T."/>
            <person name="Nozaki H."/>
        </authorList>
    </citation>
    <scope>NUCLEOTIDE SEQUENCE [LARGE SCALE GENOMIC DNA]</scope>
    <source>
        <strain evidence="9 10">NIES-4479</strain>
    </source>
</reference>
<dbReference type="CDD" id="cd17044">
    <property type="entry name" value="Ubl_TBCE"/>
    <property type="match status" value="1"/>
</dbReference>
<dbReference type="EMBL" id="BRXU01000020">
    <property type="protein sequence ID" value="GLC57953.1"/>
    <property type="molecule type" value="Genomic_DNA"/>
</dbReference>
<dbReference type="InterPro" id="IPR032675">
    <property type="entry name" value="LRR_dom_sf"/>
</dbReference>
<feature type="compositionally biased region" description="Acidic residues" evidence="7">
    <location>
        <begin position="417"/>
        <end position="426"/>
    </location>
</feature>
<dbReference type="Pfam" id="PF01302">
    <property type="entry name" value="CAP_GLY"/>
    <property type="match status" value="1"/>
</dbReference>
<feature type="compositionally biased region" description="Gly residues" evidence="7">
    <location>
        <begin position="243"/>
        <end position="265"/>
    </location>
</feature>
<feature type="compositionally biased region" description="Low complexity" evidence="7">
    <location>
        <begin position="538"/>
        <end position="549"/>
    </location>
</feature>
<dbReference type="InterPro" id="IPR029071">
    <property type="entry name" value="Ubiquitin-like_domsf"/>
</dbReference>
<dbReference type="SMART" id="SM01052">
    <property type="entry name" value="CAP_GLY"/>
    <property type="match status" value="1"/>
</dbReference>
<feature type="compositionally biased region" description="Pro residues" evidence="7">
    <location>
        <begin position="334"/>
        <end position="370"/>
    </location>
</feature>
<comment type="caution">
    <text evidence="9">The sequence shown here is derived from an EMBL/GenBank/DDBJ whole genome shotgun (WGS) entry which is preliminary data.</text>
</comment>
<protein>
    <recommendedName>
        <fullName evidence="8">CAP-Gly domain-containing protein</fullName>
    </recommendedName>
</protein>
<keyword evidence="6" id="KW-0143">Chaperone</keyword>
<dbReference type="Gene3D" id="3.10.20.90">
    <property type="entry name" value="Phosphatidylinositol 3-kinase Catalytic Subunit, Chain A, domain 1"/>
    <property type="match status" value="1"/>
</dbReference>
<dbReference type="InterPro" id="IPR044079">
    <property type="entry name" value="Ubl_TBCE"/>
</dbReference>
<dbReference type="SMART" id="SM00369">
    <property type="entry name" value="LRR_TYP"/>
    <property type="match status" value="3"/>
</dbReference>
<sequence>MATPAVGCRVRILKDYATVRYIGPVAQQQGTWVGVEWDDPSRGKHDGSTAGVRYFTCASGHPTAGSFVRIERVCFGVTVLEALRARYNNETAERGENVDAEELYVHTSRRRRVQVQMVGEEKIQQKQRQIHALTSARLVGLDVSAVGDPSLLRSSVPLLTSLDLTANLVAHWAFLEQLLAAGEAGQGQGEAQGEAEERAASEAGQGREAGAAELHGRAPEQAGPRPPPPQQQEREREQQQQREGGGGGGGGGGGSGGGGGGSGGGALPGLAVLNLSENRLTVPPPGRPLVPLPGLRVLVLNDCGLGWGDVLRVAPSLPSLEELHLCGNPITSLHPPPHLLPPPTPTPSPAPTPPPTAQTQPPPPPPPQPPIQQQQPQVEPQAGLVPEPQPQPQLQQTAEGRVPPDGSGGGGGGGEQAPEEEEEEGGEAAAELLASLFPRLQVLTLEDCQLLGWSPLELLRRLPALTRLHLADNPRITHIRYPQPTPTHTTHTHTAVAGAVAVAASAEAPAPPGPDAGSAAAAAAGSSSSPSPSPSPSPSSSSSSGLAAPPVSPAPAPVPAPALAPAGALVPLPAFPRLSAVLLGGCGVAEWGSVDQLDRFPELRELRLSGNPVLALSKTGGRFEVIARVSQLQLLNGADVRHRERRDSELRYLQHVAAEMEAAGSDESRRAAVRAAHPRLKGLMQLHGAVLATAARGDGGGGGSLASRMVELKLTCVAAGATAKMGTQVKKLPRSTTVSALRLLCERLFKVQSGSMALFLRAPGDPLPEDIGGEEMGDRTLGFFGVQDGSEVLIDEVADPEELRRAEAEERAAAAAAHQQRVAEQLRAAERMQAEFARSMGLQQQQQQQ</sequence>
<evidence type="ECO:0000256" key="5">
    <source>
        <dbReference type="ARBA" id="ARBA00022737"/>
    </source>
</evidence>
<dbReference type="InterPro" id="IPR036859">
    <property type="entry name" value="CAP-Gly_dom_sf"/>
</dbReference>
<dbReference type="InterPro" id="IPR001611">
    <property type="entry name" value="Leu-rich_rpt"/>
</dbReference>
<dbReference type="GO" id="GO:0005930">
    <property type="term" value="C:axoneme"/>
    <property type="evidence" value="ECO:0007669"/>
    <property type="project" value="UniProtKB-SubCell"/>
</dbReference>
<keyword evidence="5" id="KW-0677">Repeat</keyword>
<evidence type="ECO:0000313" key="10">
    <source>
        <dbReference type="Proteomes" id="UP001165080"/>
    </source>
</evidence>
<proteinExistence type="inferred from homology"/>
<dbReference type="SUPFAM" id="SSF74924">
    <property type="entry name" value="Cap-Gly domain"/>
    <property type="match status" value="1"/>
</dbReference>
<dbReference type="InterPro" id="IPR000938">
    <property type="entry name" value="CAP-Gly_domain"/>
</dbReference>
<accession>A0A9W6BTN4</accession>
<dbReference type="PANTHER" id="PTHR18849:SF0">
    <property type="entry name" value="CILIA- AND FLAGELLA-ASSOCIATED PROTEIN 410-RELATED"/>
    <property type="match status" value="1"/>
</dbReference>
<comment type="subcellular location">
    <subcellularLocation>
        <location evidence="1">Cytoplasm</location>
        <location evidence="1">Cytoskeleton</location>
        <location evidence="1">Cilium axoneme</location>
    </subcellularLocation>
</comment>
<feature type="compositionally biased region" description="Low complexity" evidence="7">
    <location>
        <begin position="201"/>
        <end position="223"/>
    </location>
</feature>
<dbReference type="PROSITE" id="PS00845">
    <property type="entry name" value="CAP_GLY_1"/>
    <property type="match status" value="1"/>
</dbReference>
<dbReference type="PROSITE" id="PS50245">
    <property type="entry name" value="CAP_GLY_2"/>
    <property type="match status" value="1"/>
</dbReference>
<evidence type="ECO:0000256" key="7">
    <source>
        <dbReference type="SAM" id="MobiDB-lite"/>
    </source>
</evidence>
<dbReference type="Gene3D" id="3.80.10.10">
    <property type="entry name" value="Ribonuclease Inhibitor"/>
    <property type="match status" value="3"/>
</dbReference>
<keyword evidence="3" id="KW-0963">Cytoplasm</keyword>
<evidence type="ECO:0000256" key="3">
    <source>
        <dbReference type="ARBA" id="ARBA00022490"/>
    </source>
</evidence>
<evidence type="ECO:0000256" key="1">
    <source>
        <dbReference type="ARBA" id="ARBA00004430"/>
    </source>
</evidence>
<dbReference type="PRINTS" id="PR01217">
    <property type="entry name" value="PRICHEXTENSN"/>
</dbReference>
<feature type="region of interest" description="Disordered" evidence="7">
    <location>
        <begin position="506"/>
        <end position="556"/>
    </location>
</feature>
<evidence type="ECO:0000256" key="2">
    <source>
        <dbReference type="ARBA" id="ARBA00006286"/>
    </source>
</evidence>
<feature type="compositionally biased region" description="Low complexity" evidence="7">
    <location>
        <begin position="515"/>
        <end position="530"/>
    </location>
</feature>
<evidence type="ECO:0000313" key="9">
    <source>
        <dbReference type="EMBL" id="GLC57953.1"/>
    </source>
</evidence>
<feature type="region of interest" description="Disordered" evidence="7">
    <location>
        <begin position="186"/>
        <end position="265"/>
    </location>
</feature>
<dbReference type="Proteomes" id="UP001165080">
    <property type="component" value="Unassembled WGS sequence"/>
</dbReference>
<feature type="region of interest" description="Disordered" evidence="7">
    <location>
        <begin position="334"/>
        <end position="427"/>
    </location>
</feature>
<evidence type="ECO:0000256" key="4">
    <source>
        <dbReference type="ARBA" id="ARBA00022614"/>
    </source>
</evidence>
<keyword evidence="10" id="KW-1185">Reference proteome</keyword>
<organism evidence="9 10">
    <name type="scientific">Pleodorina starrii</name>
    <dbReference type="NCBI Taxonomy" id="330485"/>
    <lineage>
        <taxon>Eukaryota</taxon>
        <taxon>Viridiplantae</taxon>
        <taxon>Chlorophyta</taxon>
        <taxon>core chlorophytes</taxon>
        <taxon>Chlorophyceae</taxon>
        <taxon>CS clade</taxon>
        <taxon>Chlamydomonadales</taxon>
        <taxon>Volvocaceae</taxon>
        <taxon>Pleodorina</taxon>
    </lineage>
</organism>
<dbReference type="SUPFAM" id="SSF54236">
    <property type="entry name" value="Ubiquitin-like"/>
    <property type="match status" value="1"/>
</dbReference>
<dbReference type="InterPro" id="IPR003591">
    <property type="entry name" value="Leu-rich_rpt_typical-subtyp"/>
</dbReference>
<dbReference type="OrthoDB" id="5273213at2759"/>
<dbReference type="PROSITE" id="PS51450">
    <property type="entry name" value="LRR"/>
    <property type="match status" value="1"/>
</dbReference>
<name>A0A9W6BTN4_9CHLO</name>
<feature type="domain" description="CAP-Gly" evidence="8">
    <location>
        <begin position="23"/>
        <end position="69"/>
    </location>
</feature>
<dbReference type="SUPFAM" id="SSF52047">
    <property type="entry name" value="RNI-like"/>
    <property type="match status" value="1"/>
</dbReference>
<dbReference type="AlphaFoldDB" id="A0A9W6BTN4"/>
<dbReference type="Gene3D" id="2.30.30.190">
    <property type="entry name" value="CAP Gly-rich-like domain"/>
    <property type="match status" value="1"/>
</dbReference>
<evidence type="ECO:0000259" key="8">
    <source>
        <dbReference type="PROSITE" id="PS50245"/>
    </source>
</evidence>
<evidence type="ECO:0000256" key="6">
    <source>
        <dbReference type="ARBA" id="ARBA00023186"/>
    </source>
</evidence>
<keyword evidence="4" id="KW-0433">Leucine-rich repeat</keyword>